<dbReference type="Pfam" id="PF22936">
    <property type="entry name" value="Pol_BBD"/>
    <property type="match status" value="1"/>
</dbReference>
<dbReference type="GO" id="GO:0003676">
    <property type="term" value="F:nucleic acid binding"/>
    <property type="evidence" value="ECO:0007669"/>
    <property type="project" value="InterPro"/>
</dbReference>
<organism evidence="9 10">
    <name type="scientific">Vitis vinifera</name>
    <name type="common">Grape</name>
    <dbReference type="NCBI Taxonomy" id="29760"/>
    <lineage>
        <taxon>Eukaryota</taxon>
        <taxon>Viridiplantae</taxon>
        <taxon>Streptophyta</taxon>
        <taxon>Embryophyta</taxon>
        <taxon>Tracheophyta</taxon>
        <taxon>Spermatophyta</taxon>
        <taxon>Magnoliopsida</taxon>
        <taxon>eudicotyledons</taxon>
        <taxon>Gunneridae</taxon>
        <taxon>Pentapetalae</taxon>
        <taxon>rosids</taxon>
        <taxon>Vitales</taxon>
        <taxon>Vitaceae</taxon>
        <taxon>Viteae</taxon>
        <taxon>Vitis</taxon>
    </lineage>
</organism>
<accession>A0A438DVA1</accession>
<keyword evidence="5" id="KW-0863">Zinc-finger</keyword>
<dbReference type="InterPro" id="IPR036875">
    <property type="entry name" value="Znf_CCHC_sf"/>
</dbReference>
<dbReference type="InterPro" id="IPR054722">
    <property type="entry name" value="PolX-like_BBD"/>
</dbReference>
<dbReference type="InterPro" id="IPR043502">
    <property type="entry name" value="DNA/RNA_pol_sf"/>
</dbReference>
<dbReference type="SUPFAM" id="SSF57756">
    <property type="entry name" value="Retrovirus zinc finger-like domains"/>
    <property type="match status" value="1"/>
</dbReference>
<dbReference type="AlphaFoldDB" id="A0A438DVA1"/>
<dbReference type="PROSITE" id="PS50994">
    <property type="entry name" value="INTEGRASE"/>
    <property type="match status" value="1"/>
</dbReference>
<keyword evidence="3" id="KW-0064">Aspartyl protease</keyword>
<dbReference type="SUPFAM" id="SSF53098">
    <property type="entry name" value="Ribonuclease H-like"/>
    <property type="match status" value="1"/>
</dbReference>
<keyword evidence="2" id="KW-0479">Metal-binding</keyword>
<dbReference type="Pfam" id="PF00098">
    <property type="entry name" value="zf-CCHC"/>
    <property type="match status" value="1"/>
</dbReference>
<protein>
    <submittedName>
        <fullName evidence="9">Retrovirus-related Pol polyprotein from transposon TNT 1-94</fullName>
    </submittedName>
</protein>
<dbReference type="InterPro" id="IPR013103">
    <property type="entry name" value="RVT_2"/>
</dbReference>
<dbReference type="SUPFAM" id="SSF56672">
    <property type="entry name" value="DNA/RNA polymerases"/>
    <property type="match status" value="1"/>
</dbReference>
<dbReference type="Pfam" id="PF13976">
    <property type="entry name" value="gag_pre-integrs"/>
    <property type="match status" value="1"/>
</dbReference>
<dbReference type="Pfam" id="PF07727">
    <property type="entry name" value="RVT_2"/>
    <property type="match status" value="1"/>
</dbReference>
<evidence type="ECO:0000256" key="2">
    <source>
        <dbReference type="ARBA" id="ARBA00022723"/>
    </source>
</evidence>
<dbReference type="EMBL" id="QGNW01001488">
    <property type="protein sequence ID" value="RVW39330.1"/>
    <property type="molecule type" value="Genomic_DNA"/>
</dbReference>
<evidence type="ECO:0000256" key="5">
    <source>
        <dbReference type="PROSITE-ProRule" id="PRU00047"/>
    </source>
</evidence>
<keyword evidence="1" id="KW-0645">Protease</keyword>
<feature type="compositionally biased region" description="Polar residues" evidence="6">
    <location>
        <begin position="194"/>
        <end position="203"/>
    </location>
</feature>
<dbReference type="GO" id="GO:0006508">
    <property type="term" value="P:proteolysis"/>
    <property type="evidence" value="ECO:0007669"/>
    <property type="project" value="UniProtKB-KW"/>
</dbReference>
<feature type="domain" description="CCHC-type" evidence="7">
    <location>
        <begin position="239"/>
        <end position="254"/>
    </location>
</feature>
<dbReference type="SMART" id="SM00343">
    <property type="entry name" value="ZnF_C2HC"/>
    <property type="match status" value="1"/>
</dbReference>
<feature type="compositionally biased region" description="Low complexity" evidence="6">
    <location>
        <begin position="208"/>
        <end position="224"/>
    </location>
</feature>
<dbReference type="PROSITE" id="PS50158">
    <property type="entry name" value="ZF_CCHC"/>
    <property type="match status" value="1"/>
</dbReference>
<dbReference type="InterPro" id="IPR025724">
    <property type="entry name" value="GAG-pre-integrase_dom"/>
</dbReference>
<comment type="caution">
    <text evidence="9">The sequence shown here is derived from an EMBL/GenBank/DDBJ whole genome shotgun (WGS) entry which is preliminary data.</text>
</comment>
<keyword evidence="5" id="KW-0862">Zinc</keyword>
<feature type="region of interest" description="Disordered" evidence="6">
    <location>
        <begin position="189"/>
        <end position="237"/>
    </location>
</feature>
<proteinExistence type="predicted"/>
<evidence type="ECO:0000256" key="3">
    <source>
        <dbReference type="ARBA" id="ARBA00022750"/>
    </source>
</evidence>
<evidence type="ECO:0000256" key="6">
    <source>
        <dbReference type="SAM" id="MobiDB-lite"/>
    </source>
</evidence>
<dbReference type="InterPro" id="IPR012337">
    <property type="entry name" value="RNaseH-like_sf"/>
</dbReference>
<evidence type="ECO:0000256" key="4">
    <source>
        <dbReference type="ARBA" id="ARBA00022801"/>
    </source>
</evidence>
<dbReference type="InterPro" id="IPR001584">
    <property type="entry name" value="Integrase_cat-core"/>
</dbReference>
<dbReference type="PANTHER" id="PTHR42648:SF28">
    <property type="entry name" value="TRANSPOSON-ENCODED PROTEIN WITH RIBONUCLEASE H-LIKE AND RETROVIRUS ZINC FINGER-LIKE DOMAINS"/>
    <property type="match status" value="1"/>
</dbReference>
<reference evidence="9 10" key="1">
    <citation type="journal article" date="2018" name="PLoS Genet.">
        <title>Population sequencing reveals clonal diversity and ancestral inbreeding in the grapevine cultivar Chardonnay.</title>
        <authorList>
            <person name="Roach M.J."/>
            <person name="Johnson D.L."/>
            <person name="Bohlmann J."/>
            <person name="van Vuuren H.J."/>
            <person name="Jones S.J."/>
            <person name="Pretorius I.S."/>
            <person name="Schmidt S.A."/>
            <person name="Borneman A.R."/>
        </authorList>
    </citation>
    <scope>NUCLEOTIDE SEQUENCE [LARGE SCALE GENOMIC DNA]</scope>
    <source>
        <strain evidence="10">cv. Chardonnay</strain>
        <tissue evidence="9">Leaf</tissue>
    </source>
</reference>
<dbReference type="GO" id="GO:0004190">
    <property type="term" value="F:aspartic-type endopeptidase activity"/>
    <property type="evidence" value="ECO:0007669"/>
    <property type="project" value="UniProtKB-KW"/>
</dbReference>
<dbReference type="InterPro" id="IPR039537">
    <property type="entry name" value="Retrotran_Ty1/copia-like"/>
</dbReference>
<dbReference type="PANTHER" id="PTHR42648">
    <property type="entry name" value="TRANSPOSASE, PUTATIVE-RELATED"/>
    <property type="match status" value="1"/>
</dbReference>
<dbReference type="GO" id="GO:0015074">
    <property type="term" value="P:DNA integration"/>
    <property type="evidence" value="ECO:0007669"/>
    <property type="project" value="InterPro"/>
</dbReference>
<dbReference type="Proteomes" id="UP000288805">
    <property type="component" value="Unassembled WGS sequence"/>
</dbReference>
<evidence type="ECO:0000256" key="1">
    <source>
        <dbReference type="ARBA" id="ARBA00022670"/>
    </source>
</evidence>
<name>A0A438DVA1_VITVI</name>
<dbReference type="Pfam" id="PF00665">
    <property type="entry name" value="rve"/>
    <property type="match status" value="1"/>
</dbReference>
<evidence type="ECO:0000259" key="7">
    <source>
        <dbReference type="PROSITE" id="PS50158"/>
    </source>
</evidence>
<feature type="domain" description="Integrase catalytic" evidence="8">
    <location>
        <begin position="463"/>
        <end position="633"/>
    </location>
</feature>
<dbReference type="InterPro" id="IPR001878">
    <property type="entry name" value="Znf_CCHC"/>
</dbReference>
<gene>
    <name evidence="9" type="primary">POLX_35</name>
    <name evidence="9" type="ORF">CK203_102517</name>
</gene>
<evidence type="ECO:0000313" key="10">
    <source>
        <dbReference type="Proteomes" id="UP000288805"/>
    </source>
</evidence>
<keyword evidence="4" id="KW-0378">Hydrolase</keyword>
<dbReference type="Gene3D" id="3.30.420.10">
    <property type="entry name" value="Ribonuclease H-like superfamily/Ribonuclease H"/>
    <property type="match status" value="1"/>
</dbReference>
<evidence type="ECO:0000313" key="9">
    <source>
        <dbReference type="EMBL" id="RVW39330.1"/>
    </source>
</evidence>
<evidence type="ECO:0000259" key="8">
    <source>
        <dbReference type="PROSITE" id="PS50994"/>
    </source>
</evidence>
<dbReference type="InterPro" id="IPR036397">
    <property type="entry name" value="RNaseH_sf"/>
</dbReference>
<dbReference type="Pfam" id="PF14223">
    <property type="entry name" value="Retrotran_gag_2"/>
    <property type="match status" value="1"/>
</dbReference>
<dbReference type="Gene3D" id="4.10.60.10">
    <property type="entry name" value="Zinc finger, CCHC-type"/>
    <property type="match status" value="1"/>
</dbReference>
<dbReference type="GO" id="GO:0008270">
    <property type="term" value="F:zinc ion binding"/>
    <property type="evidence" value="ECO:0007669"/>
    <property type="project" value="UniProtKB-KW"/>
</dbReference>
<sequence>MAEEAGKASGIEKFDGTDFAYWRMQIEDYLYGRKLHLPLLGTKLESMKAEEWALLDRQVLGVIRLTLSRSVAHNVVKEKTTADLMKALSGMYEKPSANNKVHLMKKLFNLKMAENASVAQHLNEFNTITNQLSSVEIDFDDEIRALIVLASLPNSWEAMRMAVSNFTGKEKLKYNDIRDLILAEEIRRRDAGETSGSGSTLNLETRGRGNNRNSNQGRSNSRNSNRNRSKSRSGQQVQCWNCGKTGHFKRQCKSPKKKNEDDSANAVTEEVQDALLLAVDSPLDDWVLDSGASFHTTPHREIIQNYVAGDFGKVYLADGSALDVVGLGDVRISLPNGSVWLLEKVRHIPDLRRNLISVGQLDDEGHAILFVGGTWKVTKGARVLARGKKTGTLYMTSCPRDTIAVADASTDTSLWHRRLGHMSEKGMKMLLSKGKLPELKSIDFDMCESCILGKQKKVSFLKTGRTPKAEKLELVHTDLWGPSPVASLGGSRYYITFIDDSSRKVWVYFLKNKSDVFVTFKKWKAMVETETSLKVKCLRSDNGGEYIDGGFSEYCAAQGIRMEKTILGTPQQNGVAERMNRTLNKRARSMRLHAGLPKTFWADAVSTAAYLINRGPSVPMEFRLPEEVWSGKEVICSVRCYRDRSKKSEFVNLDELTKSTVQKGGEEDKENVNSQVDLSTPVVEVRRSSRNTRPPQRYSPVLNYLLLTDGGEPECYDEALQDENSSKWELAMKDEMDSLLGNQTWELTELPVGKKALHNKWVYRIKNEYDGSKRYKARLVVKGFQQKEGIDYTEIFSPVVKMSTIRLVLGMVAAENLHLEQLDVKTAFLHGDLEEDLYMIQPEGFIVQGQENLVCKLRKSLYGLKQAPR</sequence>